<proteinExistence type="inferred from homology"/>
<evidence type="ECO:0000313" key="8">
    <source>
        <dbReference type="Proteomes" id="UP000256877"/>
    </source>
</evidence>
<evidence type="ECO:0000256" key="2">
    <source>
        <dbReference type="ARBA" id="ARBA00023239"/>
    </source>
</evidence>
<dbReference type="GO" id="GO:0015977">
    <property type="term" value="P:carbon fixation"/>
    <property type="evidence" value="ECO:0007669"/>
    <property type="project" value="UniProtKB-UniRule"/>
</dbReference>
<protein>
    <recommendedName>
        <fullName evidence="4 5">Phosphoenolpyruvate carboxylase</fullName>
        <shortName evidence="4">PEPC</shortName>
        <shortName evidence="4">PEPCase</shortName>
        <ecNumber evidence="4 5">4.1.1.31</ecNumber>
    </recommendedName>
</protein>
<dbReference type="EMBL" id="NMUF01000016">
    <property type="protein sequence ID" value="RFA98447.1"/>
    <property type="molecule type" value="Genomic_DNA"/>
</dbReference>
<dbReference type="AlphaFoldDB" id="A0A371QZ17"/>
<dbReference type="Proteomes" id="UP000257123">
    <property type="component" value="Unassembled WGS sequence"/>
</dbReference>
<dbReference type="PIRSF" id="PIRSF006677">
    <property type="entry name" value="UCP006677"/>
    <property type="match status" value="1"/>
</dbReference>
<keyword evidence="1 4" id="KW-0460">Magnesium</keyword>
<comment type="function">
    <text evidence="4">Catalyzes the irreversible beta-carboxylation of phosphoenolpyruvate (PEP) to form oxaloacetate (OAA), a four-carbon dicarboxylic acid source for the tricarboxylic acid cycle.</text>
</comment>
<evidence type="ECO:0000256" key="1">
    <source>
        <dbReference type="ARBA" id="ARBA00022842"/>
    </source>
</evidence>
<name>A0A371QZ17_9CREN</name>
<dbReference type="GO" id="GO:0006107">
    <property type="term" value="P:oxaloacetate metabolic process"/>
    <property type="evidence" value="ECO:0007669"/>
    <property type="project" value="UniProtKB-UniRule"/>
</dbReference>
<dbReference type="Proteomes" id="UP000256877">
    <property type="component" value="Unassembled WGS sequence"/>
</dbReference>
<evidence type="ECO:0000313" key="6">
    <source>
        <dbReference type="EMBL" id="RFA96017.1"/>
    </source>
</evidence>
<comment type="catalytic activity">
    <reaction evidence="4">
        <text>oxaloacetate + phosphate = phosphoenolpyruvate + hydrogencarbonate</text>
        <dbReference type="Rhea" id="RHEA:28370"/>
        <dbReference type="ChEBI" id="CHEBI:16452"/>
        <dbReference type="ChEBI" id="CHEBI:17544"/>
        <dbReference type="ChEBI" id="CHEBI:43474"/>
        <dbReference type="ChEBI" id="CHEBI:58702"/>
        <dbReference type="EC" id="4.1.1.31"/>
    </reaction>
</comment>
<dbReference type="EC" id="4.1.1.31" evidence="4 5"/>
<reference evidence="8 9" key="1">
    <citation type="submission" date="2017-07" db="EMBL/GenBank/DDBJ databases">
        <title>Draft genome sequence of aerobic hyperthermophilic archaea, Pyrobaculum aerophilum YKB31 and YKB32.</title>
        <authorList>
            <person name="Mochizuki T."/>
            <person name="Berliner A.J."/>
            <person name="Yoshida-Takashima Y."/>
            <person name="Takaki Y."/>
            <person name="Nunoura T."/>
            <person name="Takai K."/>
        </authorList>
    </citation>
    <scope>NUCLEOTIDE SEQUENCE [LARGE SCALE GENOMIC DNA]</scope>
    <source>
        <strain evidence="6 9">YKB31</strain>
        <strain evidence="7 8">YKB32</strain>
    </source>
</reference>
<accession>A0A371QZ17</accession>
<keyword evidence="2 4" id="KW-0456">Lyase</keyword>
<keyword evidence="6" id="KW-0670">Pyruvate</keyword>
<dbReference type="HAMAP" id="MF_01904">
    <property type="entry name" value="PEPcase_type2"/>
    <property type="match status" value="1"/>
</dbReference>
<gene>
    <name evidence="4 6" type="primary">ppcA</name>
    <name evidence="6" type="ORF">CGL51_06255</name>
    <name evidence="7" type="ORF">CGL52_06935</name>
</gene>
<dbReference type="EMBL" id="NMUE01000016">
    <property type="protein sequence ID" value="RFA96017.1"/>
    <property type="molecule type" value="Genomic_DNA"/>
</dbReference>
<comment type="subunit">
    <text evidence="4">Homotetramer.</text>
</comment>
<evidence type="ECO:0000256" key="5">
    <source>
        <dbReference type="NCBIfam" id="TIGR02751"/>
    </source>
</evidence>
<dbReference type="RefSeq" id="WP_116421101.1">
    <property type="nucleotide sequence ID" value="NZ_NMUE01000016.1"/>
</dbReference>
<dbReference type="InterPro" id="IPR007566">
    <property type="entry name" value="PEP_COase_arc-type"/>
</dbReference>
<comment type="similarity">
    <text evidence="4">Belongs to the PEPCase type 2 family.</text>
</comment>
<dbReference type="NCBIfam" id="TIGR02751">
    <property type="entry name" value="PEPCase_arch"/>
    <property type="match status" value="1"/>
</dbReference>
<comment type="cofactor">
    <cofactor evidence="4">
        <name>Mg(2+)</name>
        <dbReference type="ChEBI" id="CHEBI:18420"/>
    </cofactor>
</comment>
<dbReference type="InterPro" id="IPR015813">
    <property type="entry name" value="Pyrv/PenolPyrv_kinase-like_dom"/>
</dbReference>
<evidence type="ECO:0000313" key="7">
    <source>
        <dbReference type="EMBL" id="RFA98447.1"/>
    </source>
</evidence>
<comment type="caution">
    <text evidence="6">The sequence shown here is derived from an EMBL/GenBank/DDBJ whole genome shotgun (WGS) entry which is preliminary data.</text>
</comment>
<dbReference type="OrthoDB" id="85849at2157"/>
<dbReference type="GO" id="GO:0000287">
    <property type="term" value="F:magnesium ion binding"/>
    <property type="evidence" value="ECO:0007669"/>
    <property type="project" value="UniProtKB-UniRule"/>
</dbReference>
<evidence type="ECO:0000313" key="9">
    <source>
        <dbReference type="Proteomes" id="UP000257123"/>
    </source>
</evidence>
<dbReference type="SUPFAM" id="SSF51621">
    <property type="entry name" value="Phosphoenolpyruvate/pyruvate domain"/>
    <property type="match status" value="1"/>
</dbReference>
<dbReference type="Pfam" id="PF14010">
    <property type="entry name" value="PEPcase_2"/>
    <property type="match status" value="1"/>
</dbReference>
<organism evidence="6 9">
    <name type="scientific">Pyrobaculum aerophilum</name>
    <dbReference type="NCBI Taxonomy" id="13773"/>
    <lineage>
        <taxon>Archaea</taxon>
        <taxon>Thermoproteota</taxon>
        <taxon>Thermoprotei</taxon>
        <taxon>Thermoproteales</taxon>
        <taxon>Thermoproteaceae</taxon>
        <taxon>Pyrobaculum</taxon>
    </lineage>
</organism>
<evidence type="ECO:0000256" key="3">
    <source>
        <dbReference type="ARBA" id="ARBA00023300"/>
    </source>
</evidence>
<dbReference type="GO" id="GO:0006099">
    <property type="term" value="P:tricarboxylic acid cycle"/>
    <property type="evidence" value="ECO:0007669"/>
    <property type="project" value="InterPro"/>
</dbReference>
<evidence type="ECO:0000256" key="4">
    <source>
        <dbReference type="HAMAP-Rule" id="MF_01904"/>
    </source>
</evidence>
<dbReference type="GO" id="GO:0008964">
    <property type="term" value="F:phosphoenolpyruvate carboxylase activity"/>
    <property type="evidence" value="ECO:0007669"/>
    <property type="project" value="UniProtKB-UniRule"/>
</dbReference>
<sequence length="460" mass="51538">MYIPRLMCTQHPDSTVKITAGEEVDEAIVAFLAYGCDEVMVDYEGKATPYSQPRDVASKALALGLPLGERFFITPRVPNPRLEDFERSMLSLEAAVLANSYSQRAAGVQAVKWVVLPMTEDVETMAFVYKALDMKARDLAELNAVKSDTSIELIPLVEDAMRQIKIESFIKALFRTAAQSGRILEHVRIFLGISDSAVRHGHMASALAMVKALDQISEINRDGEFKISPIVGMGSPPFRGGLNNPHLAVLEAAQYAGYKTATIQSAVRYDVSYAEYQKVREAILSVYTPRRLHVEEAWIIKASELYREAIRPYIGKIAELANAIPSTRDRVSWREYGRVIEGVEWRVPRAIVYTATWYFAGVPPTLLDARFIAWAYKNDVLDDVLRALPATVEEWKFESRFYSRERAEKTLGGEIVKDIDNAFDILGIKPEPDRTYITLLNSADTQPHAIALGRIRGFLG</sequence>
<keyword evidence="3 4" id="KW-0120">Carbon dioxide fixation</keyword>